<sequence length="176" mass="20047">MSQFRRSADHGGYVFIYQHDLPILRYKRSHMFRSGLPIVQHDITVTLASAGSSPVPKSSPTSPDSPVTSESSTDMIYCPYRRSANAKPTQALIFYHVDHRHCGELTGTRKYALTLAKLAVRPTQTKAIFSTPRNRRARFSRPIFVSIFEFPPAQGNPDANTCNQFYRFPVRYYADR</sequence>
<proteinExistence type="predicted"/>
<evidence type="ECO:0000256" key="1">
    <source>
        <dbReference type="SAM" id="MobiDB-lite"/>
    </source>
</evidence>
<keyword evidence="3" id="KW-1185">Reference proteome</keyword>
<protein>
    <submittedName>
        <fullName evidence="2">Uncharacterized protein</fullName>
    </submittedName>
</protein>
<dbReference type="Proteomes" id="UP001307889">
    <property type="component" value="Chromosome 8"/>
</dbReference>
<organism evidence="2 3">
    <name type="scientific">Nesidiocoris tenuis</name>
    <dbReference type="NCBI Taxonomy" id="355587"/>
    <lineage>
        <taxon>Eukaryota</taxon>
        <taxon>Metazoa</taxon>
        <taxon>Ecdysozoa</taxon>
        <taxon>Arthropoda</taxon>
        <taxon>Hexapoda</taxon>
        <taxon>Insecta</taxon>
        <taxon>Pterygota</taxon>
        <taxon>Neoptera</taxon>
        <taxon>Paraneoptera</taxon>
        <taxon>Hemiptera</taxon>
        <taxon>Heteroptera</taxon>
        <taxon>Panheteroptera</taxon>
        <taxon>Cimicomorpha</taxon>
        <taxon>Miridae</taxon>
        <taxon>Dicyphina</taxon>
        <taxon>Nesidiocoris</taxon>
    </lineage>
</organism>
<accession>A0ABN7B3W5</accession>
<evidence type="ECO:0000313" key="2">
    <source>
        <dbReference type="EMBL" id="BES97875.1"/>
    </source>
</evidence>
<gene>
    <name evidence="2" type="ORF">NTJ_10689</name>
</gene>
<evidence type="ECO:0000313" key="3">
    <source>
        <dbReference type="Proteomes" id="UP001307889"/>
    </source>
</evidence>
<reference evidence="2 3" key="1">
    <citation type="submission" date="2023-09" db="EMBL/GenBank/DDBJ databases">
        <title>Nesidiocoris tenuis whole genome shotgun sequence.</title>
        <authorList>
            <person name="Shibata T."/>
            <person name="Shimoda M."/>
            <person name="Kobayashi T."/>
            <person name="Uehara T."/>
        </authorList>
    </citation>
    <scope>NUCLEOTIDE SEQUENCE [LARGE SCALE GENOMIC DNA]</scope>
    <source>
        <strain evidence="2 3">Japan</strain>
    </source>
</reference>
<name>A0ABN7B3W5_9HEMI</name>
<dbReference type="EMBL" id="AP028916">
    <property type="protein sequence ID" value="BES97875.1"/>
    <property type="molecule type" value="Genomic_DNA"/>
</dbReference>
<feature type="compositionally biased region" description="Low complexity" evidence="1">
    <location>
        <begin position="52"/>
        <end position="72"/>
    </location>
</feature>
<feature type="region of interest" description="Disordered" evidence="1">
    <location>
        <begin position="49"/>
        <end position="72"/>
    </location>
</feature>